<evidence type="ECO:0000256" key="9">
    <source>
        <dbReference type="ARBA" id="ARBA00048092"/>
    </source>
</evidence>
<dbReference type="SUPFAM" id="SSF49503">
    <property type="entry name" value="Cupredoxins"/>
    <property type="match status" value="3"/>
</dbReference>
<dbReference type="PANTHER" id="PTHR48267:SF1">
    <property type="entry name" value="BILIRUBIN OXIDASE"/>
    <property type="match status" value="1"/>
</dbReference>
<keyword evidence="4" id="KW-0560">Oxidoreductase</keyword>
<dbReference type="PROSITE" id="PS51318">
    <property type="entry name" value="TAT"/>
    <property type="match status" value="1"/>
</dbReference>
<dbReference type="PROSITE" id="PS51257">
    <property type="entry name" value="PROKAR_LIPOPROTEIN"/>
    <property type="match status" value="1"/>
</dbReference>
<feature type="domain" description="Plastocyanin-like" evidence="11">
    <location>
        <begin position="64"/>
        <end position="175"/>
    </location>
</feature>
<dbReference type="AlphaFoldDB" id="A0A848L1B7"/>
<dbReference type="CDD" id="cd13867">
    <property type="entry name" value="CuRO_2_CueO_FtsP"/>
    <property type="match status" value="1"/>
</dbReference>
<accession>A0A848L1B7</accession>
<evidence type="ECO:0000256" key="3">
    <source>
        <dbReference type="ARBA" id="ARBA00022723"/>
    </source>
</evidence>
<organism evidence="12 13">
    <name type="scientific">Gordonia asplenii</name>
    <dbReference type="NCBI Taxonomy" id="2725283"/>
    <lineage>
        <taxon>Bacteria</taxon>
        <taxon>Bacillati</taxon>
        <taxon>Actinomycetota</taxon>
        <taxon>Actinomycetes</taxon>
        <taxon>Mycobacteriales</taxon>
        <taxon>Gordoniaceae</taxon>
        <taxon>Gordonia</taxon>
    </lineage>
</organism>
<dbReference type="InterPro" id="IPR011707">
    <property type="entry name" value="Cu-oxidase-like_N"/>
</dbReference>
<dbReference type="InterPro" id="IPR002355">
    <property type="entry name" value="Cu_oxidase_Cu_BS"/>
</dbReference>
<evidence type="ECO:0000256" key="4">
    <source>
        <dbReference type="ARBA" id="ARBA00023002"/>
    </source>
</evidence>
<dbReference type="EC" id="1.16.3.4" evidence="5"/>
<dbReference type="EMBL" id="JABBNB010000013">
    <property type="protein sequence ID" value="NMO02311.1"/>
    <property type="molecule type" value="Genomic_DNA"/>
</dbReference>
<reference evidence="12 13" key="1">
    <citation type="submission" date="2020-04" db="EMBL/GenBank/DDBJ databases">
        <title>Gordonia sp. nov. TBRC 11910.</title>
        <authorList>
            <person name="Suriyachadkun C."/>
        </authorList>
    </citation>
    <scope>NUCLEOTIDE SEQUENCE [LARGE SCALE GENOMIC DNA]</scope>
    <source>
        <strain evidence="12 13">TBRC 11910</strain>
    </source>
</reference>
<evidence type="ECO:0000256" key="6">
    <source>
        <dbReference type="ARBA" id="ARBA00041027"/>
    </source>
</evidence>
<evidence type="ECO:0000256" key="1">
    <source>
        <dbReference type="ARBA" id="ARBA00010609"/>
    </source>
</evidence>
<evidence type="ECO:0000256" key="7">
    <source>
        <dbReference type="ARBA" id="ARBA00042896"/>
    </source>
</evidence>
<evidence type="ECO:0000256" key="8">
    <source>
        <dbReference type="ARBA" id="ARBA00043090"/>
    </source>
</evidence>
<keyword evidence="13" id="KW-1185">Reference proteome</keyword>
<gene>
    <name evidence="12" type="ORF">HH308_13920</name>
</gene>
<protein>
    <recommendedName>
        <fullName evidence="6">Multicopper oxidase CueO</fullName>
        <ecNumber evidence="5">1.16.3.4</ecNumber>
    </recommendedName>
    <alternativeName>
        <fullName evidence="7">Copper efflux oxidase</fullName>
    </alternativeName>
    <alternativeName>
        <fullName evidence="8">Cuprous oxidase</fullName>
    </alternativeName>
</protein>
<name>A0A848L1B7_9ACTN</name>
<dbReference type="Proteomes" id="UP000550729">
    <property type="component" value="Unassembled WGS sequence"/>
</dbReference>
<evidence type="ECO:0000259" key="11">
    <source>
        <dbReference type="Pfam" id="PF07732"/>
    </source>
</evidence>
<dbReference type="RefSeq" id="WP_170194819.1">
    <property type="nucleotide sequence ID" value="NZ_JABBNB010000013.1"/>
</dbReference>
<feature type="domain" description="Plastocyanin-like" evidence="10">
    <location>
        <begin position="366"/>
        <end position="475"/>
    </location>
</feature>
<evidence type="ECO:0000313" key="13">
    <source>
        <dbReference type="Proteomes" id="UP000550729"/>
    </source>
</evidence>
<dbReference type="InterPro" id="IPR008972">
    <property type="entry name" value="Cupredoxin"/>
</dbReference>
<proteinExistence type="inferred from homology"/>
<dbReference type="CDD" id="cd13890">
    <property type="entry name" value="CuRO_3_CueO_FtsP"/>
    <property type="match status" value="1"/>
</dbReference>
<comment type="subunit">
    <text evidence="2">Monomer.</text>
</comment>
<comment type="caution">
    <text evidence="12">The sequence shown here is derived from an EMBL/GenBank/DDBJ whole genome shotgun (WGS) entry which is preliminary data.</text>
</comment>
<dbReference type="InterPro" id="IPR011706">
    <property type="entry name" value="Cu-oxidase_C"/>
</dbReference>
<dbReference type="GO" id="GO:0016491">
    <property type="term" value="F:oxidoreductase activity"/>
    <property type="evidence" value="ECO:0007669"/>
    <property type="project" value="UniProtKB-KW"/>
</dbReference>
<comment type="similarity">
    <text evidence="1">Belongs to the multicopper oxidase family.</text>
</comment>
<dbReference type="GO" id="GO:0005507">
    <property type="term" value="F:copper ion binding"/>
    <property type="evidence" value="ECO:0007669"/>
    <property type="project" value="InterPro"/>
</dbReference>
<dbReference type="Pfam" id="PF07732">
    <property type="entry name" value="Cu-oxidase_3"/>
    <property type="match status" value="1"/>
</dbReference>
<dbReference type="InterPro" id="IPR045087">
    <property type="entry name" value="Cu-oxidase_fam"/>
</dbReference>
<dbReference type="InterPro" id="IPR006311">
    <property type="entry name" value="TAT_signal"/>
</dbReference>
<comment type="catalytic activity">
    <reaction evidence="9">
        <text>4 Cu(+) + O2 + 4 H(+) = 4 Cu(2+) + 2 H2O</text>
        <dbReference type="Rhea" id="RHEA:30083"/>
        <dbReference type="ChEBI" id="CHEBI:15377"/>
        <dbReference type="ChEBI" id="CHEBI:15378"/>
        <dbReference type="ChEBI" id="CHEBI:15379"/>
        <dbReference type="ChEBI" id="CHEBI:29036"/>
        <dbReference type="ChEBI" id="CHEBI:49552"/>
        <dbReference type="EC" id="1.16.3.4"/>
    </reaction>
    <physiologicalReaction direction="left-to-right" evidence="9">
        <dbReference type="Rhea" id="RHEA:30084"/>
    </physiologicalReaction>
</comment>
<dbReference type="CDD" id="cd04232">
    <property type="entry name" value="CuRO_1_CueO_FtsP"/>
    <property type="match status" value="1"/>
</dbReference>
<sequence>MLSRRTVLKTIAAAPLGAAVACSVRPSPAARPAGPRPLPIPPLAPSIVGADGVRRFSLDAAAGTSEMIAGKRTATWGFNGAILGPTLRARRGEKVAVAITNGLGEATTVHWHGMSIPAEFDGGPHQMIEPGGSTMPTWTVEQQAATLWYHPHPHGSTQRHVLRGLAGLFLVDDDASDSLGLPKTYGTDDIPLIIQDRRFTAAGAIDESDNSKIGSLGDTIITNGIADAYLTVSTGAVRLRILNGSSGRLYNLVFADNRRFDVVASDGGLLAAPAAMRRIQLSPGERAEIVVVLRAGENLTLTSSPIDDDGGVKRSDADRFGMTDRFDILRLRAQPRLTPSVATPSTLVPSAAIPTAGAVRRSFDLQWFMINRKRMDMNRIDFEARVGGTEVWTVTNKDNWPHNFHVHDAQFHIVDIDGRRPPAQLAGRKDTVYVPPGSRVRLALRWSTHADPMYPYMFHCHLLMHEDQGMMGQFLLLRPGQQAMPMNMPMNMPMAH</sequence>
<evidence type="ECO:0000256" key="2">
    <source>
        <dbReference type="ARBA" id="ARBA00011245"/>
    </source>
</evidence>
<dbReference type="PROSITE" id="PS00080">
    <property type="entry name" value="MULTICOPPER_OXIDASE2"/>
    <property type="match status" value="1"/>
</dbReference>
<keyword evidence="3" id="KW-0479">Metal-binding</keyword>
<dbReference type="Pfam" id="PF07731">
    <property type="entry name" value="Cu-oxidase_2"/>
    <property type="match status" value="1"/>
</dbReference>
<evidence type="ECO:0000259" key="10">
    <source>
        <dbReference type="Pfam" id="PF07731"/>
    </source>
</evidence>
<evidence type="ECO:0000256" key="5">
    <source>
        <dbReference type="ARBA" id="ARBA00038978"/>
    </source>
</evidence>
<dbReference type="Gene3D" id="2.60.40.420">
    <property type="entry name" value="Cupredoxins - blue copper proteins"/>
    <property type="match status" value="3"/>
</dbReference>
<dbReference type="PANTHER" id="PTHR48267">
    <property type="entry name" value="CUPREDOXIN SUPERFAMILY PROTEIN"/>
    <property type="match status" value="1"/>
</dbReference>
<evidence type="ECO:0000313" key="12">
    <source>
        <dbReference type="EMBL" id="NMO02311.1"/>
    </source>
</evidence>